<dbReference type="Pfam" id="PF07687">
    <property type="entry name" value="M20_dimer"/>
    <property type="match status" value="1"/>
</dbReference>
<evidence type="ECO:0000256" key="4">
    <source>
        <dbReference type="ARBA" id="ARBA00022723"/>
    </source>
</evidence>
<evidence type="ECO:0000256" key="22">
    <source>
        <dbReference type="ARBA" id="ARBA00048827"/>
    </source>
</evidence>
<comment type="catalytic activity">
    <reaction evidence="26">
        <text>N-(9Z-octadecenoyl)-L-lysine + H2O = L-lysine + (9Z)-octadecenoate</text>
        <dbReference type="Rhea" id="RHEA:64192"/>
        <dbReference type="ChEBI" id="CHEBI:15377"/>
        <dbReference type="ChEBI" id="CHEBI:30823"/>
        <dbReference type="ChEBI" id="CHEBI:32551"/>
        <dbReference type="ChEBI" id="CHEBI:149731"/>
    </reaction>
    <physiologicalReaction direction="left-to-right" evidence="26">
        <dbReference type="Rhea" id="RHEA:64193"/>
    </physiologicalReaction>
</comment>
<feature type="binding site" evidence="28">
    <location>
        <position position="465"/>
    </location>
    <ligand>
        <name>Zn(2+)</name>
        <dbReference type="ChEBI" id="CHEBI:29105"/>
        <label>2</label>
    </ligand>
</feature>
<keyword evidence="32" id="KW-1185">Reference proteome</keyword>
<feature type="active site" evidence="27">
    <location>
        <position position="129"/>
    </location>
</feature>
<dbReference type="PANTHER" id="PTHR45962:SF1">
    <property type="entry name" value="N-FATTY-ACYL-AMINO ACID SYNTHASE_HYDROLASE PM20D1"/>
    <property type="match status" value="1"/>
</dbReference>
<feature type="active site" description="Proton acceptor" evidence="27">
    <location>
        <position position="195"/>
    </location>
</feature>
<comment type="catalytic activity">
    <reaction evidence="19">
        <text>N-(9Z-octadecenoyl)-L-serine + H2O = L-serine + (9Z)-octadecenoate</text>
        <dbReference type="Rhea" id="RHEA:51352"/>
        <dbReference type="ChEBI" id="CHEBI:15377"/>
        <dbReference type="ChEBI" id="CHEBI:30823"/>
        <dbReference type="ChEBI" id="CHEBI:33384"/>
        <dbReference type="ChEBI" id="CHEBI:134031"/>
    </reaction>
    <physiologicalReaction direction="left-to-right" evidence="19">
        <dbReference type="Rhea" id="RHEA:51353"/>
    </physiologicalReaction>
</comment>
<dbReference type="InterPro" id="IPR011650">
    <property type="entry name" value="Peptidase_M20_dimer"/>
</dbReference>
<dbReference type="FunFam" id="1.10.150.900:FF:000003">
    <property type="entry name" value="N-fatty-acyl-amino acid synthase/hydrolase PM20D1"/>
    <property type="match status" value="1"/>
</dbReference>
<keyword evidence="5" id="KW-0378">Hydrolase</keyword>
<evidence type="ECO:0000256" key="14">
    <source>
        <dbReference type="ARBA" id="ARBA00047879"/>
    </source>
</evidence>
<dbReference type="GO" id="GO:0006508">
    <property type="term" value="P:proteolysis"/>
    <property type="evidence" value="ECO:0007669"/>
    <property type="project" value="UniProtKB-KW"/>
</dbReference>
<dbReference type="Gene3D" id="3.30.70.360">
    <property type="match status" value="1"/>
</dbReference>
<evidence type="ECO:0000256" key="18">
    <source>
        <dbReference type="ARBA" id="ARBA00048579"/>
    </source>
</evidence>
<evidence type="ECO:0000256" key="20">
    <source>
        <dbReference type="ARBA" id="ARBA00048729"/>
    </source>
</evidence>
<dbReference type="GO" id="GO:0006520">
    <property type="term" value="P:amino acid metabolic process"/>
    <property type="evidence" value="ECO:0007669"/>
    <property type="project" value="UniProtKB-ARBA"/>
</dbReference>
<comment type="cofactor">
    <cofactor evidence="28">
        <name>Zn(2+)</name>
        <dbReference type="ChEBI" id="CHEBI:29105"/>
    </cofactor>
    <text evidence="28">Binds 2 Zn(2+) ions per subunit.</text>
</comment>
<dbReference type="GO" id="GO:0005576">
    <property type="term" value="C:extracellular region"/>
    <property type="evidence" value="ECO:0007669"/>
    <property type="project" value="UniProtKB-ARBA"/>
</dbReference>
<evidence type="ECO:0000256" key="17">
    <source>
        <dbReference type="ARBA" id="ARBA00048402"/>
    </source>
</evidence>
<evidence type="ECO:0000256" key="24">
    <source>
        <dbReference type="ARBA" id="ARBA00048879"/>
    </source>
</evidence>
<feature type="binding site" evidence="28">
    <location>
        <position position="221"/>
    </location>
    <ligand>
        <name>Zn(2+)</name>
        <dbReference type="ChEBI" id="CHEBI:29105"/>
        <label>1</label>
    </ligand>
</feature>
<evidence type="ECO:0000256" key="23">
    <source>
        <dbReference type="ARBA" id="ARBA00048840"/>
    </source>
</evidence>
<evidence type="ECO:0000256" key="9">
    <source>
        <dbReference type="ARBA" id="ARBA00047450"/>
    </source>
</evidence>
<evidence type="ECO:0000256" key="16">
    <source>
        <dbReference type="ARBA" id="ARBA00048380"/>
    </source>
</evidence>
<evidence type="ECO:0000256" key="1">
    <source>
        <dbReference type="ARBA" id="ARBA00004872"/>
    </source>
</evidence>
<gene>
    <name evidence="31" type="ORF">OXX778_LOCUS2446</name>
</gene>
<keyword evidence="6 28" id="KW-0862">Zinc</keyword>
<comment type="catalytic activity">
    <reaction evidence="15">
        <text>N-(9Z-octadecenoyl)-L-methionine + H2O = (9Z)-octadecenoate + L-methionine</text>
        <dbReference type="Rhea" id="RHEA:64144"/>
        <dbReference type="ChEBI" id="CHEBI:15377"/>
        <dbReference type="ChEBI" id="CHEBI:30823"/>
        <dbReference type="ChEBI" id="CHEBI:57844"/>
        <dbReference type="ChEBI" id="CHEBI:149732"/>
    </reaction>
    <physiologicalReaction direction="left-to-right" evidence="15">
        <dbReference type="Rhea" id="RHEA:64145"/>
    </physiologicalReaction>
</comment>
<feature type="binding site" evidence="28">
    <location>
        <position position="161"/>
    </location>
    <ligand>
        <name>Zn(2+)</name>
        <dbReference type="ChEBI" id="CHEBI:29105"/>
        <label>1</label>
    </ligand>
</feature>
<evidence type="ECO:0000256" key="10">
    <source>
        <dbReference type="ARBA" id="ARBA00047567"/>
    </source>
</evidence>
<keyword evidence="3" id="KW-0645">Protease</keyword>
<evidence type="ECO:0000313" key="31">
    <source>
        <dbReference type="EMBL" id="CAF0724852.1"/>
    </source>
</evidence>
<dbReference type="Proteomes" id="UP000663879">
    <property type="component" value="Unassembled WGS sequence"/>
</dbReference>
<dbReference type="GO" id="GO:0004046">
    <property type="term" value="F:aminoacylase activity"/>
    <property type="evidence" value="ECO:0007669"/>
    <property type="project" value="UniProtKB-EC"/>
</dbReference>
<dbReference type="InterPro" id="IPR036264">
    <property type="entry name" value="Bact_exopeptidase_dim_dom"/>
</dbReference>
<comment type="catalytic activity">
    <reaction evidence="21">
        <text>N-(9Z-octadecenoyl)-L-tryptophan + H2O = L-tryptophan + (9Z)-octadecenoate</text>
        <dbReference type="Rhea" id="RHEA:64176"/>
        <dbReference type="ChEBI" id="CHEBI:15377"/>
        <dbReference type="ChEBI" id="CHEBI:30823"/>
        <dbReference type="ChEBI" id="CHEBI:57912"/>
        <dbReference type="ChEBI" id="CHEBI:149733"/>
    </reaction>
    <physiologicalReaction direction="left-to-right" evidence="21">
        <dbReference type="Rhea" id="RHEA:64177"/>
    </physiologicalReaction>
</comment>
<comment type="catalytic activity">
    <reaction evidence="20">
        <text>N-(9Z-octadecenoyl)-L-glutamine + H2O = L-glutamine + (9Z)-octadecenoate</text>
        <dbReference type="Rhea" id="RHEA:51356"/>
        <dbReference type="ChEBI" id="CHEBI:15377"/>
        <dbReference type="ChEBI" id="CHEBI:30823"/>
        <dbReference type="ChEBI" id="CHEBI:58359"/>
        <dbReference type="ChEBI" id="CHEBI:134033"/>
    </reaction>
    <physiologicalReaction direction="left-to-right" evidence="20">
        <dbReference type="Rhea" id="RHEA:51357"/>
    </physiologicalReaction>
</comment>
<feature type="transmembrane region" description="Helical" evidence="29">
    <location>
        <begin position="7"/>
        <end position="28"/>
    </location>
</feature>
<evidence type="ECO:0000313" key="32">
    <source>
        <dbReference type="Proteomes" id="UP000663879"/>
    </source>
</evidence>
<protein>
    <recommendedName>
        <fullName evidence="30">Peptidase M20 dimerisation domain-containing protein</fullName>
    </recommendedName>
</protein>
<evidence type="ECO:0000256" key="8">
    <source>
        <dbReference type="ARBA" id="ARBA00046147"/>
    </source>
</evidence>
<feature type="binding site" evidence="28">
    <location>
        <position position="161"/>
    </location>
    <ligand>
        <name>Zn(2+)</name>
        <dbReference type="ChEBI" id="CHEBI:29105"/>
        <label>2</label>
    </ligand>
</feature>
<evidence type="ECO:0000256" key="27">
    <source>
        <dbReference type="PIRSR" id="PIRSR036696-1"/>
    </source>
</evidence>
<comment type="catalytic activity">
    <reaction evidence="11">
        <text>N-octadecanoyl-L-phenylalanine + H2O = octadecanoate + L-phenylalanine</text>
        <dbReference type="Rhea" id="RHEA:64128"/>
        <dbReference type="ChEBI" id="CHEBI:15377"/>
        <dbReference type="ChEBI" id="CHEBI:25629"/>
        <dbReference type="ChEBI" id="CHEBI:58095"/>
        <dbReference type="ChEBI" id="CHEBI:149700"/>
    </reaction>
    <physiologicalReaction direction="left-to-right" evidence="11">
        <dbReference type="Rhea" id="RHEA:64129"/>
    </physiologicalReaction>
</comment>
<evidence type="ECO:0000256" key="21">
    <source>
        <dbReference type="ARBA" id="ARBA00048822"/>
    </source>
</evidence>
<dbReference type="GO" id="GO:0043604">
    <property type="term" value="P:amide biosynthetic process"/>
    <property type="evidence" value="ECO:0007669"/>
    <property type="project" value="TreeGrafter"/>
</dbReference>
<keyword evidence="29" id="KW-0472">Membrane</keyword>
<evidence type="ECO:0000256" key="25">
    <source>
        <dbReference type="ARBA" id="ARBA00049100"/>
    </source>
</evidence>
<comment type="caution">
    <text evidence="31">The sequence shown here is derived from an EMBL/GenBank/DDBJ whole genome shotgun (WGS) entry which is preliminary data.</text>
</comment>
<evidence type="ECO:0000259" key="30">
    <source>
        <dbReference type="Pfam" id="PF07687"/>
    </source>
</evidence>
<accession>A0A813MMJ3</accession>
<dbReference type="GO" id="GO:1990845">
    <property type="term" value="P:adaptive thermogenesis"/>
    <property type="evidence" value="ECO:0007669"/>
    <property type="project" value="UniProtKB-ARBA"/>
</dbReference>
<feature type="domain" description="Peptidase M20 dimerisation" evidence="30">
    <location>
        <begin position="242"/>
        <end position="379"/>
    </location>
</feature>
<keyword evidence="29" id="KW-1133">Transmembrane helix</keyword>
<comment type="catalytic activity">
    <reaction evidence="12">
        <text>N-(9Z-octadecenoyl)-L-tyrosine + H2O = L-tyrosine + (9Z)-octadecenoate</text>
        <dbReference type="Rhea" id="RHEA:64184"/>
        <dbReference type="ChEBI" id="CHEBI:15377"/>
        <dbReference type="ChEBI" id="CHEBI:30823"/>
        <dbReference type="ChEBI" id="CHEBI:58315"/>
        <dbReference type="ChEBI" id="CHEBI:149734"/>
    </reaction>
    <physiologicalReaction direction="left-to-right" evidence="12">
        <dbReference type="Rhea" id="RHEA:64185"/>
    </physiologicalReaction>
</comment>
<comment type="catalytic activity">
    <reaction evidence="9">
        <text>(9Z)-octadecenoate + glycine = N-(9Z-octadecenoyl)glycine + H2O</text>
        <dbReference type="Rhea" id="RHEA:51316"/>
        <dbReference type="ChEBI" id="CHEBI:15377"/>
        <dbReference type="ChEBI" id="CHEBI:30823"/>
        <dbReference type="ChEBI" id="CHEBI:57305"/>
        <dbReference type="ChEBI" id="CHEBI:133992"/>
    </reaction>
    <physiologicalReaction direction="right-to-left" evidence="9">
        <dbReference type="Rhea" id="RHEA:51318"/>
    </physiologicalReaction>
</comment>
<dbReference type="AlphaFoldDB" id="A0A813MMJ3"/>
<evidence type="ECO:0000256" key="7">
    <source>
        <dbReference type="ARBA" id="ARBA00034698"/>
    </source>
</evidence>
<dbReference type="OrthoDB" id="3064516at2759"/>
<keyword evidence="4 28" id="KW-0479">Metal-binding</keyword>
<evidence type="ECO:0000256" key="6">
    <source>
        <dbReference type="ARBA" id="ARBA00022833"/>
    </source>
</evidence>
<evidence type="ECO:0000256" key="19">
    <source>
        <dbReference type="ARBA" id="ARBA00048597"/>
    </source>
</evidence>
<dbReference type="GO" id="GO:0043605">
    <property type="term" value="P:amide catabolic process"/>
    <property type="evidence" value="ECO:0007669"/>
    <property type="project" value="UniProtKB-ARBA"/>
</dbReference>
<comment type="catalytic activity">
    <reaction evidence="23">
        <text>an N-acyl-aromatic L-alpha-amino acid + H2O = an aromatic L-alpha-amino acid + a carboxylate</text>
        <dbReference type="Rhea" id="RHEA:54184"/>
        <dbReference type="ChEBI" id="CHEBI:15377"/>
        <dbReference type="ChEBI" id="CHEBI:29067"/>
        <dbReference type="ChEBI" id="CHEBI:84824"/>
        <dbReference type="ChEBI" id="CHEBI:138093"/>
        <dbReference type="EC" id="3.5.1.114"/>
    </reaction>
    <physiologicalReaction direction="left-to-right" evidence="23">
        <dbReference type="Rhea" id="RHEA:54185"/>
    </physiologicalReaction>
    <physiologicalReaction direction="right-to-left" evidence="23">
        <dbReference type="Rhea" id="RHEA:54186"/>
    </physiologicalReaction>
</comment>
<evidence type="ECO:0000256" key="29">
    <source>
        <dbReference type="SAM" id="Phobius"/>
    </source>
</evidence>
<name>A0A813MMJ3_9BILA</name>
<dbReference type="Gene3D" id="3.40.630.10">
    <property type="entry name" value="Zn peptidases"/>
    <property type="match status" value="1"/>
</dbReference>
<feature type="binding site" evidence="28">
    <location>
        <position position="127"/>
    </location>
    <ligand>
        <name>Zn(2+)</name>
        <dbReference type="ChEBI" id="CHEBI:29105"/>
        <label>1</label>
    </ligand>
</feature>
<evidence type="ECO:0000256" key="5">
    <source>
        <dbReference type="ARBA" id="ARBA00022801"/>
    </source>
</evidence>
<evidence type="ECO:0000256" key="15">
    <source>
        <dbReference type="ARBA" id="ARBA00048145"/>
    </source>
</evidence>
<dbReference type="GO" id="GO:0046872">
    <property type="term" value="F:metal ion binding"/>
    <property type="evidence" value="ECO:0007669"/>
    <property type="project" value="UniProtKB-KW"/>
</dbReference>
<keyword evidence="29" id="KW-0812">Transmembrane</keyword>
<comment type="function">
    <text evidence="8">Secreted enzyme that regulates the endogenous N-fatty acyl amino acid (NAAs) tissue and circulating levels by functioning as a bidirectional NAA synthase/hydrolase. It condenses free fatty acids and free amino acids to generate NAAs and bidirectionally catalyzes the reverse hydrolysis reaction. Some of these NAAs stimulate oxidative metabolism via mitochondrial uncoupling, increasing energy expenditure in a UPC1-independent manner. Thereby, this secreted protein may indirectly regulate whole body energy expenditure. PM20D1 circulates in tight association with both low- and high-density (LDL and HDL,respectively) lipoprotein particles.</text>
</comment>
<evidence type="ECO:0000256" key="13">
    <source>
        <dbReference type="ARBA" id="ARBA00047874"/>
    </source>
</evidence>
<proteinExistence type="inferred from homology"/>
<feature type="binding site" evidence="28">
    <location>
        <position position="196"/>
    </location>
    <ligand>
        <name>Zn(2+)</name>
        <dbReference type="ChEBI" id="CHEBI:29105"/>
        <label>2</label>
    </ligand>
</feature>
<dbReference type="GO" id="GO:0008233">
    <property type="term" value="F:peptidase activity"/>
    <property type="evidence" value="ECO:0007669"/>
    <property type="project" value="UniProtKB-KW"/>
</dbReference>
<dbReference type="EMBL" id="CAJNOC010000190">
    <property type="protein sequence ID" value="CAF0724852.1"/>
    <property type="molecule type" value="Genomic_DNA"/>
</dbReference>
<comment type="pathway">
    <text evidence="1">Lipid metabolism; fatty acid metabolism.</text>
</comment>
<dbReference type="PANTHER" id="PTHR45962">
    <property type="entry name" value="N-FATTY-ACYL-AMINO ACID SYNTHASE/HYDROLASE PM20D1"/>
    <property type="match status" value="1"/>
</dbReference>
<dbReference type="SUPFAM" id="SSF53187">
    <property type="entry name" value="Zn-dependent exopeptidases"/>
    <property type="match status" value="1"/>
</dbReference>
<evidence type="ECO:0000256" key="12">
    <source>
        <dbReference type="ARBA" id="ARBA00047866"/>
    </source>
</evidence>
<comment type="catalytic activity">
    <reaction evidence="17">
        <text>N-(5Z,8Z,11Z,14Z)-eicosatetraenoyl-glycine + H2O = (5Z,8Z,11Z,14Z)-eicosatetraenoate + glycine</text>
        <dbReference type="Rhea" id="RHEA:64108"/>
        <dbReference type="ChEBI" id="CHEBI:15377"/>
        <dbReference type="ChEBI" id="CHEBI:32395"/>
        <dbReference type="ChEBI" id="CHEBI:57305"/>
        <dbReference type="ChEBI" id="CHEBI:59002"/>
    </reaction>
    <physiologicalReaction direction="left-to-right" evidence="17">
        <dbReference type="Rhea" id="RHEA:64109"/>
    </physiologicalReaction>
    <physiologicalReaction direction="right-to-left" evidence="17">
        <dbReference type="Rhea" id="RHEA:64110"/>
    </physiologicalReaction>
</comment>
<dbReference type="SUPFAM" id="SSF55031">
    <property type="entry name" value="Bacterial exopeptidase dimerisation domain"/>
    <property type="match status" value="1"/>
</dbReference>
<comment type="catalytic activity">
    <reaction evidence="18">
        <text>an N-acyl-L-amino acid + H2O = an L-alpha-amino acid + a carboxylate</text>
        <dbReference type="Rhea" id="RHEA:15565"/>
        <dbReference type="ChEBI" id="CHEBI:15377"/>
        <dbReference type="ChEBI" id="CHEBI:29067"/>
        <dbReference type="ChEBI" id="CHEBI:59869"/>
        <dbReference type="ChEBI" id="CHEBI:59874"/>
        <dbReference type="EC" id="3.5.1.14"/>
    </reaction>
    <physiologicalReaction direction="left-to-right" evidence="18">
        <dbReference type="Rhea" id="RHEA:15566"/>
    </physiologicalReaction>
    <physiologicalReaction direction="right-to-left" evidence="18">
        <dbReference type="Rhea" id="RHEA:15567"/>
    </physiologicalReaction>
</comment>
<comment type="catalytic activity">
    <reaction evidence="10">
        <text>N-(4Z,7Z,10Z,13Z,16Z,19Z-docosahexaenoyl)-L-phenylalanine + H2O = (4Z,7Z,10Z,13Z,16Z,19Z)-docosahexaenoate + L-phenylalanine</text>
        <dbReference type="Rhea" id="RHEA:64132"/>
        <dbReference type="ChEBI" id="CHEBI:15377"/>
        <dbReference type="ChEBI" id="CHEBI:58095"/>
        <dbReference type="ChEBI" id="CHEBI:77016"/>
        <dbReference type="ChEBI" id="CHEBI:149701"/>
    </reaction>
    <physiologicalReaction direction="left-to-right" evidence="10">
        <dbReference type="Rhea" id="RHEA:64133"/>
    </physiologicalReaction>
</comment>
<evidence type="ECO:0000256" key="3">
    <source>
        <dbReference type="ARBA" id="ARBA00022670"/>
    </source>
</evidence>
<evidence type="ECO:0000256" key="28">
    <source>
        <dbReference type="PIRSR" id="PIRSR036696-2"/>
    </source>
</evidence>
<dbReference type="FunFam" id="3.40.630.10:FF:000027">
    <property type="entry name" value="N-fatty-acyl-amino acid synthase/hydrolase PM20D1"/>
    <property type="match status" value="1"/>
</dbReference>
<comment type="catalytic activity">
    <reaction evidence="25">
        <text>N-(5Z,8Z,11Z,14Z-eicosatetraenoyl)-L-serine + H2O = (5Z,8Z,11Z,14Z)-eicosatetraenoate + L-serine</text>
        <dbReference type="Rhea" id="RHEA:64116"/>
        <dbReference type="ChEBI" id="CHEBI:15377"/>
        <dbReference type="ChEBI" id="CHEBI:32395"/>
        <dbReference type="ChEBI" id="CHEBI:33384"/>
        <dbReference type="ChEBI" id="CHEBI:149697"/>
    </reaction>
    <physiologicalReaction direction="left-to-right" evidence="25">
        <dbReference type="Rhea" id="RHEA:64117"/>
    </physiologicalReaction>
    <physiologicalReaction direction="right-to-left" evidence="25">
        <dbReference type="Rhea" id="RHEA:64118"/>
    </physiologicalReaction>
</comment>
<comment type="catalytic activity">
    <reaction evidence="24">
        <text>L-phenylalanine + (9Z)-octadecenoate = N-(9Z-octadecenoyl)-L-phenylalanine + H2O</text>
        <dbReference type="Rhea" id="RHEA:51300"/>
        <dbReference type="ChEBI" id="CHEBI:15377"/>
        <dbReference type="ChEBI" id="CHEBI:30823"/>
        <dbReference type="ChEBI" id="CHEBI:58095"/>
        <dbReference type="ChEBI" id="CHEBI:134020"/>
    </reaction>
    <physiologicalReaction direction="left-to-right" evidence="24">
        <dbReference type="Rhea" id="RHEA:51301"/>
    </physiologicalReaction>
    <physiologicalReaction direction="right-to-left" evidence="24">
        <dbReference type="Rhea" id="RHEA:51302"/>
    </physiologicalReaction>
</comment>
<comment type="similarity">
    <text evidence="2">Belongs to the peptidase M20A family.</text>
</comment>
<comment type="catalytic activity">
    <reaction evidence="22">
        <text>N-(9Z-octadecenoyl)-L-leucine + H2O = L-leucine + (9Z)-octadecenoate</text>
        <dbReference type="Rhea" id="RHEA:51360"/>
        <dbReference type="ChEBI" id="CHEBI:15377"/>
        <dbReference type="ChEBI" id="CHEBI:30823"/>
        <dbReference type="ChEBI" id="CHEBI:57427"/>
        <dbReference type="ChEBI" id="CHEBI:134035"/>
    </reaction>
    <physiologicalReaction direction="left-to-right" evidence="22">
        <dbReference type="Rhea" id="RHEA:51361"/>
    </physiologicalReaction>
    <physiologicalReaction direction="right-to-left" evidence="22">
        <dbReference type="Rhea" id="RHEA:51362"/>
    </physiologicalReaction>
</comment>
<organism evidence="31 32">
    <name type="scientific">Brachionus calyciflorus</name>
    <dbReference type="NCBI Taxonomy" id="104777"/>
    <lineage>
        <taxon>Eukaryota</taxon>
        <taxon>Metazoa</taxon>
        <taxon>Spiralia</taxon>
        <taxon>Gnathifera</taxon>
        <taxon>Rotifera</taxon>
        <taxon>Eurotatoria</taxon>
        <taxon>Monogononta</taxon>
        <taxon>Pseudotrocha</taxon>
        <taxon>Ploima</taxon>
        <taxon>Brachionidae</taxon>
        <taxon>Brachionus</taxon>
    </lineage>
</organism>
<sequence length="505" mass="58085">MAKKFIKFFISISSIITIFFLIILYRAYIVNQPCRHDIKIIETNNKFKLSEKALDRFQQSLKIPTISFDHNNQNKTALLEYIGFIRKEFFELESYEFVSFNLINNFSLLYKIEGNDPTLKPYLLAAHFDVVPANVQNDKWKFDPFSAEIDEGFVYARGSLDDKSSMLSQLEAITLFLKNKGQPKRTIFLAYGHDEEISGHQGAKSIADFLKDIKLEFVLDEGTMIVENVLPGLDTPLAYISTAEKGYLTIKFYVNTTGGHSSMPNPDESSIFILADAISKLKANKQPSFLGYGPETKLLTRLATTFGFLKRIFLSNIWIFRPLIEIILSKNPTTDSLLRTTTAVTIIKSGFKENVLPTYAEFVVNHRIHSLQSCKEVLEYDLLVMNDKRINYEIIECSEPTSISPIDSLGYSIIEHSTYQIFEGVSALPGIMVALTDSRYYSNLTENIYRYLPIRLKNEDLKRYHGIDERISVQSYEDMINFYYLIFKNTDDLHLNDLIKNRIEL</sequence>
<evidence type="ECO:0000256" key="26">
    <source>
        <dbReference type="ARBA" id="ARBA00049457"/>
    </source>
</evidence>
<evidence type="ECO:0000256" key="2">
    <source>
        <dbReference type="ARBA" id="ARBA00006247"/>
    </source>
</evidence>
<dbReference type="GO" id="GO:0006629">
    <property type="term" value="P:lipid metabolic process"/>
    <property type="evidence" value="ECO:0007669"/>
    <property type="project" value="UniProtKB-ARBA"/>
</dbReference>
<dbReference type="Pfam" id="PF01546">
    <property type="entry name" value="Peptidase_M20"/>
    <property type="match status" value="1"/>
</dbReference>
<dbReference type="InterPro" id="IPR047177">
    <property type="entry name" value="Pept_M20A"/>
</dbReference>
<comment type="pathway">
    <text evidence="7">Amino-acid metabolism.</text>
</comment>
<evidence type="ECO:0000256" key="11">
    <source>
        <dbReference type="ARBA" id="ARBA00047723"/>
    </source>
</evidence>
<comment type="catalytic activity">
    <reaction evidence="14">
        <text>N-hexadecanoyl-L-phenylalanine + H2O = hexadecanoate + L-phenylalanine</text>
        <dbReference type="Rhea" id="RHEA:64124"/>
        <dbReference type="ChEBI" id="CHEBI:7896"/>
        <dbReference type="ChEBI" id="CHEBI:15377"/>
        <dbReference type="ChEBI" id="CHEBI:58095"/>
        <dbReference type="ChEBI" id="CHEBI:149699"/>
    </reaction>
    <physiologicalReaction direction="left-to-right" evidence="14">
        <dbReference type="Rhea" id="RHEA:64125"/>
    </physiologicalReaction>
</comment>
<dbReference type="PIRSF" id="PIRSF036696">
    <property type="entry name" value="ACY-1"/>
    <property type="match status" value="1"/>
</dbReference>
<dbReference type="InterPro" id="IPR002933">
    <property type="entry name" value="Peptidase_M20"/>
</dbReference>
<comment type="catalytic activity">
    <reaction evidence="13">
        <text>(5Z,8Z,11Z,14Z)-eicosatetraenoate + L-phenylalanine = N-(5Z,8Z,11Z,14Z-eicosatetraenoyl)-L-phenylalanine + H2O</text>
        <dbReference type="Rhea" id="RHEA:51312"/>
        <dbReference type="ChEBI" id="CHEBI:15377"/>
        <dbReference type="ChEBI" id="CHEBI:32395"/>
        <dbReference type="ChEBI" id="CHEBI:58095"/>
        <dbReference type="ChEBI" id="CHEBI:134022"/>
    </reaction>
    <physiologicalReaction direction="left-to-right" evidence="13">
        <dbReference type="Rhea" id="RHEA:51313"/>
    </physiologicalReaction>
    <physiologicalReaction direction="right-to-left" evidence="13">
        <dbReference type="Rhea" id="RHEA:51314"/>
    </physiologicalReaction>
</comment>
<reference evidence="31" key="1">
    <citation type="submission" date="2021-02" db="EMBL/GenBank/DDBJ databases">
        <authorList>
            <person name="Nowell W R."/>
        </authorList>
    </citation>
    <scope>NUCLEOTIDE SEQUENCE</scope>
    <source>
        <strain evidence="31">Ploen Becks lab</strain>
    </source>
</reference>
<dbReference type="Gene3D" id="1.10.150.900">
    <property type="match status" value="1"/>
</dbReference>
<comment type="catalytic activity">
    <reaction evidence="16">
        <text>N-(9Z-octadecenoyl)-L-asparagine + H2O = L-asparagine + (9Z)-octadecenoate</text>
        <dbReference type="Rhea" id="RHEA:64136"/>
        <dbReference type="ChEBI" id="CHEBI:15377"/>
        <dbReference type="ChEBI" id="CHEBI:30823"/>
        <dbReference type="ChEBI" id="CHEBI:58048"/>
        <dbReference type="ChEBI" id="CHEBI:149730"/>
    </reaction>
    <physiologicalReaction direction="left-to-right" evidence="16">
        <dbReference type="Rhea" id="RHEA:64137"/>
    </physiologicalReaction>
</comment>